<keyword evidence="4 8" id="KW-0862">Zinc</keyword>
<dbReference type="AlphaFoldDB" id="A0A6P7TFV0"/>
<sequence>MSGESTSDNKDEANAEKNTGNVDGPHPGSTSFWLRNLFENLSLSATEQVLGEPSIEGVAQYIKSDKCKNIITMAGAGLSTSAGIPDFRSPVSGLYDNLEKYNLPHPQAIFEINFFRECPEPFFKLVKNMWPSDLKPTPSHYFLKLLDEKGLLLRHFTQNIDGLERMAGIDSEKIVEGHGTFQTSHCINCKAEYDLEWIKEIIFKDEIPHCTECKGLVKPDIVFFGEHLPQKFFAVQKDFKNCDLLIILGTSLTVMPFAALVSMVPNSTPRLYINLTKDNESIFNEYSNSQDENNFRDVFWQGTCDDGCEKLAELLDYQKELKEIITKEWKILDESKTTAKHEATD</sequence>
<evidence type="ECO:0000259" key="14">
    <source>
        <dbReference type="PROSITE" id="PS50305"/>
    </source>
</evidence>
<feature type="active site" description="Proton acceptor" evidence="9 12">
    <location>
        <position position="178"/>
    </location>
</feature>
<dbReference type="InterPro" id="IPR050134">
    <property type="entry name" value="NAD-dep_sirtuin_deacylases"/>
</dbReference>
<feature type="binding site" evidence="10">
    <location>
        <begin position="76"/>
        <end position="80"/>
    </location>
    <ligand>
        <name>NAD(+)</name>
        <dbReference type="ChEBI" id="CHEBI:57540"/>
    </ligand>
</feature>
<dbReference type="Gene3D" id="3.30.1600.10">
    <property type="entry name" value="SIR2/SIRT2 'Small Domain"/>
    <property type="match status" value="1"/>
</dbReference>
<comment type="similarity">
    <text evidence="1 8">Belongs to the sirtuin family. Class I subfamily.</text>
</comment>
<comment type="catalytic activity">
    <reaction evidence="6">
        <text>N(6)-hexadecanoyl-L-lysyl-[protein] + NAD(+) + H2O = 2''-O-hexadecanoyl-ADP-D-ribose + nicotinamide + L-lysyl-[protein]</text>
        <dbReference type="Rhea" id="RHEA:70563"/>
        <dbReference type="Rhea" id="RHEA-COMP:9752"/>
        <dbReference type="Rhea" id="RHEA-COMP:14175"/>
        <dbReference type="ChEBI" id="CHEBI:15377"/>
        <dbReference type="ChEBI" id="CHEBI:17154"/>
        <dbReference type="ChEBI" id="CHEBI:29969"/>
        <dbReference type="ChEBI" id="CHEBI:57540"/>
        <dbReference type="ChEBI" id="CHEBI:138936"/>
        <dbReference type="ChEBI" id="CHEBI:189673"/>
    </reaction>
    <physiologicalReaction direction="left-to-right" evidence="6">
        <dbReference type="Rhea" id="RHEA:70564"/>
    </physiologicalReaction>
</comment>
<evidence type="ECO:0000313" key="16">
    <source>
        <dbReference type="RefSeq" id="XP_029648762.1"/>
    </source>
</evidence>
<evidence type="ECO:0000256" key="12">
    <source>
        <dbReference type="PROSITE-ProRule" id="PRU00236"/>
    </source>
</evidence>
<dbReference type="GO" id="GO:0017136">
    <property type="term" value="F:histone deacetylase activity, NAD-dependent"/>
    <property type="evidence" value="ECO:0007669"/>
    <property type="project" value="InterPro"/>
</dbReference>
<evidence type="ECO:0000256" key="7">
    <source>
        <dbReference type="ARBA" id="ARBA00048905"/>
    </source>
</evidence>
<feature type="binding site" evidence="10">
    <location>
        <position position="304"/>
    </location>
    <ligand>
        <name>NAD(+)</name>
        <dbReference type="ChEBI" id="CHEBI:57540"/>
    </ligand>
</feature>
<dbReference type="Proteomes" id="UP000515154">
    <property type="component" value="Linkage group LG20"/>
</dbReference>
<feature type="binding site" evidence="10">
    <location>
        <begin position="158"/>
        <end position="161"/>
    </location>
    <ligand>
        <name>NAD(+)</name>
        <dbReference type="ChEBI" id="CHEBI:57540"/>
    </ligand>
</feature>
<proteinExistence type="inferred from homology"/>
<keyword evidence="2 8" id="KW-0808">Transferase</keyword>
<feature type="region of interest" description="Disordered" evidence="13">
    <location>
        <begin position="1"/>
        <end position="26"/>
    </location>
</feature>
<evidence type="ECO:0000256" key="5">
    <source>
        <dbReference type="ARBA" id="ARBA00023027"/>
    </source>
</evidence>
<feature type="binding site" evidence="10">
    <location>
        <begin position="86"/>
        <end position="88"/>
    </location>
    <ligand>
        <name>NAD(+)</name>
        <dbReference type="ChEBI" id="CHEBI:57540"/>
    </ligand>
</feature>
<keyword evidence="15" id="KW-1185">Reference proteome</keyword>
<dbReference type="GO" id="GO:0008270">
    <property type="term" value="F:zinc ion binding"/>
    <property type="evidence" value="ECO:0007669"/>
    <property type="project" value="UniProtKB-UniRule"/>
</dbReference>
<dbReference type="CDD" id="cd01408">
    <property type="entry name" value="SIRT1"/>
    <property type="match status" value="1"/>
</dbReference>
<dbReference type="Pfam" id="PF02146">
    <property type="entry name" value="SIR2"/>
    <property type="match status" value="1"/>
</dbReference>
<organism evidence="15 16">
    <name type="scientific">Octopus sinensis</name>
    <name type="common">East Asian common octopus</name>
    <dbReference type="NCBI Taxonomy" id="2607531"/>
    <lineage>
        <taxon>Eukaryota</taxon>
        <taxon>Metazoa</taxon>
        <taxon>Spiralia</taxon>
        <taxon>Lophotrochozoa</taxon>
        <taxon>Mollusca</taxon>
        <taxon>Cephalopoda</taxon>
        <taxon>Coleoidea</taxon>
        <taxon>Octopodiformes</taxon>
        <taxon>Octopoda</taxon>
        <taxon>Incirrata</taxon>
        <taxon>Octopodidae</taxon>
        <taxon>Octopus</taxon>
    </lineage>
</organism>
<feature type="binding site" evidence="11 12">
    <location>
        <position position="189"/>
    </location>
    <ligand>
        <name>Zn(2+)</name>
        <dbReference type="ChEBI" id="CHEBI:29105"/>
    </ligand>
</feature>
<evidence type="ECO:0000256" key="8">
    <source>
        <dbReference type="PIRNR" id="PIRNR037938"/>
    </source>
</evidence>
<keyword evidence="5 8" id="KW-0520">NAD</keyword>
<dbReference type="GO" id="GO:0005634">
    <property type="term" value="C:nucleus"/>
    <property type="evidence" value="ECO:0007669"/>
    <property type="project" value="TreeGrafter"/>
</dbReference>
<dbReference type="PIRSF" id="PIRSF037938">
    <property type="entry name" value="SIR2_euk"/>
    <property type="match status" value="1"/>
</dbReference>
<dbReference type="InterPro" id="IPR026591">
    <property type="entry name" value="Sirtuin_cat_small_dom_sf"/>
</dbReference>
<dbReference type="EC" id="2.3.1.286" evidence="8"/>
<name>A0A6P7TFV0_9MOLL</name>
<dbReference type="PANTHER" id="PTHR11085:SF6">
    <property type="entry name" value="NAD-DEPENDENT PROTEIN DEACETYLASE SIRTUIN-2"/>
    <property type="match status" value="1"/>
</dbReference>
<feature type="binding site" evidence="10">
    <location>
        <begin position="250"/>
        <end position="251"/>
    </location>
    <ligand>
        <name>NAD(+)</name>
        <dbReference type="ChEBI" id="CHEBI:57540"/>
    </ligand>
</feature>
<comment type="catalytic activity">
    <reaction evidence="8">
        <text>N(6)-acetyl-L-lysyl-[protein] + NAD(+) + H2O = 2''-O-acetyl-ADP-D-ribose + nicotinamide + L-lysyl-[protein]</text>
        <dbReference type="Rhea" id="RHEA:43636"/>
        <dbReference type="Rhea" id="RHEA-COMP:9752"/>
        <dbReference type="Rhea" id="RHEA-COMP:10731"/>
        <dbReference type="ChEBI" id="CHEBI:15377"/>
        <dbReference type="ChEBI" id="CHEBI:17154"/>
        <dbReference type="ChEBI" id="CHEBI:29969"/>
        <dbReference type="ChEBI" id="CHEBI:57540"/>
        <dbReference type="ChEBI" id="CHEBI:61930"/>
        <dbReference type="ChEBI" id="CHEBI:83767"/>
        <dbReference type="EC" id="2.3.1.286"/>
    </reaction>
</comment>
<feature type="binding site" evidence="11 12">
    <location>
        <position position="213"/>
    </location>
    <ligand>
        <name>Zn(2+)</name>
        <dbReference type="ChEBI" id="CHEBI:29105"/>
    </ligand>
</feature>
<dbReference type="PANTHER" id="PTHR11085">
    <property type="entry name" value="NAD-DEPENDENT PROTEIN DEACYLASE SIRTUIN-5, MITOCHONDRIAL-RELATED"/>
    <property type="match status" value="1"/>
</dbReference>
<feature type="domain" description="Deacetylase sirtuin-type" evidence="14">
    <location>
        <begin position="48"/>
        <end position="318"/>
    </location>
</feature>
<reference evidence="16" key="1">
    <citation type="submission" date="2025-08" db="UniProtKB">
        <authorList>
            <consortium name="RefSeq"/>
        </authorList>
    </citation>
    <scope>IDENTIFICATION</scope>
</reference>
<evidence type="ECO:0000256" key="13">
    <source>
        <dbReference type="SAM" id="MobiDB-lite"/>
    </source>
</evidence>
<dbReference type="InterPro" id="IPR017328">
    <property type="entry name" value="Sirtuin_class_I"/>
</dbReference>
<evidence type="ECO:0000256" key="3">
    <source>
        <dbReference type="ARBA" id="ARBA00022723"/>
    </source>
</evidence>
<dbReference type="RefSeq" id="XP_029648762.1">
    <property type="nucleotide sequence ID" value="XM_029792902.2"/>
</dbReference>
<feature type="binding site" evidence="11 12">
    <location>
        <position position="210"/>
    </location>
    <ligand>
        <name>Zn(2+)</name>
        <dbReference type="ChEBI" id="CHEBI:29105"/>
    </ligand>
</feature>
<dbReference type="SUPFAM" id="SSF52467">
    <property type="entry name" value="DHS-like NAD/FAD-binding domain"/>
    <property type="match status" value="1"/>
</dbReference>
<evidence type="ECO:0000256" key="6">
    <source>
        <dbReference type="ARBA" id="ARBA00048378"/>
    </source>
</evidence>
<gene>
    <name evidence="16" type="primary">LOC115222604</name>
</gene>
<evidence type="ECO:0000256" key="9">
    <source>
        <dbReference type="PIRSR" id="PIRSR037938-1"/>
    </source>
</evidence>
<comment type="cofactor">
    <cofactor evidence="11">
        <name>Zn(2+)</name>
        <dbReference type="ChEBI" id="CHEBI:29105"/>
    </cofactor>
    <text evidence="11">Binds 1 zinc ion per subunit.</text>
</comment>
<comment type="catalytic activity">
    <reaction evidence="7">
        <text>N(6)-tetradecanoyl-L-lysyl-[protein] + NAD(+) + H2O = 2''-O-tetradecanoyl-ADP-D-ribose + nicotinamide + L-lysyl-[protein]</text>
        <dbReference type="Rhea" id="RHEA:70567"/>
        <dbReference type="Rhea" id="RHEA-COMP:9752"/>
        <dbReference type="Rhea" id="RHEA-COMP:15437"/>
        <dbReference type="ChEBI" id="CHEBI:15377"/>
        <dbReference type="ChEBI" id="CHEBI:17154"/>
        <dbReference type="ChEBI" id="CHEBI:29969"/>
        <dbReference type="ChEBI" id="CHEBI:57540"/>
        <dbReference type="ChEBI" id="CHEBI:141129"/>
        <dbReference type="ChEBI" id="CHEBI:189674"/>
    </reaction>
    <physiologicalReaction direction="left-to-right" evidence="7">
        <dbReference type="Rhea" id="RHEA:70568"/>
    </physiologicalReaction>
</comment>
<accession>A0A6P7TFV0</accession>
<feature type="binding site" evidence="11 12">
    <location>
        <position position="186"/>
    </location>
    <ligand>
        <name>Zn(2+)</name>
        <dbReference type="ChEBI" id="CHEBI:29105"/>
    </ligand>
</feature>
<keyword evidence="3 8" id="KW-0479">Metal-binding</keyword>
<dbReference type="InterPro" id="IPR003000">
    <property type="entry name" value="Sirtuin"/>
</dbReference>
<evidence type="ECO:0000256" key="10">
    <source>
        <dbReference type="PIRSR" id="PIRSR037938-2"/>
    </source>
</evidence>
<dbReference type="GO" id="GO:0070403">
    <property type="term" value="F:NAD+ binding"/>
    <property type="evidence" value="ECO:0007669"/>
    <property type="project" value="UniProtKB-UniRule"/>
</dbReference>
<protein>
    <recommendedName>
        <fullName evidence="8">NAD-dependent protein deacetylase</fullName>
        <ecNumber evidence="8">2.3.1.286</ecNumber>
    </recommendedName>
</protein>
<dbReference type="InterPro" id="IPR026590">
    <property type="entry name" value="Ssirtuin_cat_dom"/>
</dbReference>
<dbReference type="InterPro" id="IPR029035">
    <property type="entry name" value="DHS-like_NAD/FAD-binding_dom"/>
</dbReference>
<evidence type="ECO:0000256" key="2">
    <source>
        <dbReference type="ARBA" id="ARBA00022679"/>
    </source>
</evidence>
<dbReference type="Gene3D" id="3.40.50.1220">
    <property type="entry name" value="TPP-binding domain"/>
    <property type="match status" value="1"/>
</dbReference>
<evidence type="ECO:0000256" key="4">
    <source>
        <dbReference type="ARBA" id="ARBA00022833"/>
    </source>
</evidence>
<evidence type="ECO:0000313" key="15">
    <source>
        <dbReference type="Proteomes" id="UP000515154"/>
    </source>
</evidence>
<evidence type="ECO:0000256" key="1">
    <source>
        <dbReference type="ARBA" id="ARBA00006924"/>
    </source>
</evidence>
<evidence type="ECO:0000256" key="11">
    <source>
        <dbReference type="PIRSR" id="PIRSR037938-3"/>
    </source>
</evidence>
<dbReference type="KEGG" id="osn:115222604"/>
<dbReference type="PROSITE" id="PS50305">
    <property type="entry name" value="SIRTUIN"/>
    <property type="match status" value="1"/>
</dbReference>